<keyword evidence="1" id="KW-0812">Transmembrane</keyword>
<dbReference type="SUPFAM" id="SSF88713">
    <property type="entry name" value="Glycoside hydrolase/deacetylase"/>
    <property type="match status" value="1"/>
</dbReference>
<protein>
    <submittedName>
        <fullName evidence="3">Polysaccharide deacetylase</fullName>
    </submittedName>
</protein>
<evidence type="ECO:0000259" key="2">
    <source>
        <dbReference type="PROSITE" id="PS51677"/>
    </source>
</evidence>
<keyword evidence="4" id="KW-1185">Reference proteome</keyword>
<dbReference type="GO" id="GO:0005975">
    <property type="term" value="P:carbohydrate metabolic process"/>
    <property type="evidence" value="ECO:0007669"/>
    <property type="project" value="InterPro"/>
</dbReference>
<dbReference type="Proteomes" id="UP000266301">
    <property type="component" value="Chromosome"/>
</dbReference>
<dbReference type="InterPro" id="IPR002509">
    <property type="entry name" value="NODB_dom"/>
</dbReference>
<dbReference type="GO" id="GO:0016810">
    <property type="term" value="F:hydrolase activity, acting on carbon-nitrogen (but not peptide) bonds"/>
    <property type="evidence" value="ECO:0007669"/>
    <property type="project" value="InterPro"/>
</dbReference>
<dbReference type="Pfam" id="PF01522">
    <property type="entry name" value="Polysacc_deac_1"/>
    <property type="match status" value="1"/>
</dbReference>
<dbReference type="OrthoDB" id="258610at2"/>
<dbReference type="CDD" id="cd10944">
    <property type="entry name" value="CE4_SmPgdA_like"/>
    <property type="match status" value="1"/>
</dbReference>
<accession>A0A386H2E1</accession>
<dbReference type="EMBL" id="CP032416">
    <property type="protein sequence ID" value="AYD39738.1"/>
    <property type="molecule type" value="Genomic_DNA"/>
</dbReference>
<feature type="transmembrane region" description="Helical" evidence="1">
    <location>
        <begin position="21"/>
        <end position="42"/>
    </location>
</feature>
<organism evidence="3 4">
    <name type="scientific">Clostridium fermenticellae</name>
    <dbReference type="NCBI Taxonomy" id="2068654"/>
    <lineage>
        <taxon>Bacteria</taxon>
        <taxon>Bacillati</taxon>
        <taxon>Bacillota</taxon>
        <taxon>Clostridia</taxon>
        <taxon>Eubacteriales</taxon>
        <taxon>Clostridiaceae</taxon>
        <taxon>Clostridium</taxon>
    </lineage>
</organism>
<dbReference type="InterPro" id="IPR011330">
    <property type="entry name" value="Glyco_hydro/deAcase_b/a-brl"/>
</dbReference>
<keyword evidence="1" id="KW-0472">Membrane</keyword>
<reference evidence="3 4" key="1">
    <citation type="journal article" date="2019" name="Int. J. Syst. Evol. Microbiol.">
        <title>Clostridium fermenticellae sp. nov., isolated from the mud in a fermentation cellar for the production of the Chinese liquor, baijiu.</title>
        <authorList>
            <person name="Xu P.X."/>
            <person name="Chai L.J."/>
            <person name="Qiu T."/>
            <person name="Zhang X.J."/>
            <person name="Lu Z.M."/>
            <person name="Xiao C."/>
            <person name="Wang S.T."/>
            <person name="Shen C.H."/>
            <person name="Shi J.S."/>
            <person name="Xu Z.H."/>
        </authorList>
    </citation>
    <scope>NUCLEOTIDE SEQUENCE [LARGE SCALE GENOMIC DNA]</scope>
    <source>
        <strain evidence="3 4">JN500901</strain>
    </source>
</reference>
<evidence type="ECO:0000313" key="3">
    <source>
        <dbReference type="EMBL" id="AYD39738.1"/>
    </source>
</evidence>
<dbReference type="InterPro" id="IPR050248">
    <property type="entry name" value="Polysacc_deacetylase_ArnD"/>
</dbReference>
<evidence type="ECO:0000256" key="1">
    <source>
        <dbReference type="SAM" id="Phobius"/>
    </source>
</evidence>
<feature type="domain" description="NodB homology" evidence="2">
    <location>
        <begin position="96"/>
        <end position="284"/>
    </location>
</feature>
<gene>
    <name evidence="3" type="ORF">D4Z93_04065</name>
</gene>
<dbReference type="PROSITE" id="PS51677">
    <property type="entry name" value="NODB"/>
    <property type="match status" value="1"/>
</dbReference>
<dbReference type="PANTHER" id="PTHR10587">
    <property type="entry name" value="GLYCOSYL TRANSFERASE-RELATED"/>
    <property type="match status" value="1"/>
</dbReference>
<dbReference type="RefSeq" id="WP_119970614.1">
    <property type="nucleotide sequence ID" value="NZ_CP032416.1"/>
</dbReference>
<dbReference type="Gene3D" id="3.20.20.370">
    <property type="entry name" value="Glycoside hydrolase/deacetylase"/>
    <property type="match status" value="1"/>
</dbReference>
<dbReference type="PANTHER" id="PTHR10587:SF125">
    <property type="entry name" value="POLYSACCHARIDE DEACETYLASE YHEN-RELATED"/>
    <property type="match status" value="1"/>
</dbReference>
<dbReference type="AlphaFoldDB" id="A0A386H2E1"/>
<keyword evidence="1" id="KW-1133">Transmembrane helix</keyword>
<sequence length="287" mass="32544">MDKYGEGGHGKRNNARRNREIKRIIIMIISLVALFSIGLFIGGKISGKKTAMASVAKEKNQKQLEQKKMNERESKINPINTKDSSGFNPYKSDGKKVVYLTFDDGPSRNNTPKILKILKQYNVKATFFLIGKNAEQNKDLVKEEINDGHVVGNHSYTHEMHYLYSNPEIFLNDLNKCDKTLKSIIGPNYKLKIMRFPGGSFGRRLAPFRDAAKKAGYHYVDWNDLTGDAEHNNVPVANLINNVKKYDNHDHLVVLMHDAPAKVTTVEALPGVIQYFKSKGYIFETLK</sequence>
<dbReference type="KEGG" id="cfer:D4Z93_04065"/>
<name>A0A386H2E1_9CLOT</name>
<proteinExistence type="predicted"/>
<evidence type="ECO:0000313" key="4">
    <source>
        <dbReference type="Proteomes" id="UP000266301"/>
    </source>
</evidence>